<keyword evidence="3" id="KW-0175">Coiled coil</keyword>
<keyword evidence="2" id="KW-0597">Phosphoprotein</keyword>
<dbReference type="GO" id="GO:0005737">
    <property type="term" value="C:cytoplasm"/>
    <property type="evidence" value="ECO:0007669"/>
    <property type="project" value="TreeGrafter"/>
</dbReference>
<keyword evidence="6" id="KW-1185">Reference proteome</keyword>
<name>A0A3M6U5V7_POCDA</name>
<comment type="caution">
    <text evidence="5">The sequence shown here is derived from an EMBL/GenBank/DDBJ whole genome shotgun (WGS) entry which is preliminary data.</text>
</comment>
<sequence length="370" mass="41163">MAGSEDGGPSDENSEWSDFSRNNSAIDTFDNVHFGAKSQDHTSVINTLFTILDHVDPALKTYGEPLVWRGCETELKFSKALHLLPCDDRNHLLPGHLEEDSNSVPTRTFDFHKFAEKFNSQLSCQTLNSGSNDLKEDRVLSNQSDRLSNSDDSNSENEDEIFLVFRGKPNNRQSTFDEGQAAAGLSELSNGELLDLKQEMAAYVKEYSDILVEELTLREELDREKEIKNNFISTLLAVQSKIRESQTGQGKGKKGSSAYSGKEQWNTNPRSLNADNQETQQQESHMAGVHRGNLIQKIAPITVVKCHPITAEHDGIKYLTTVIPYDDCDGGPSNKVLLQLIEIMEALIADSPTVPGLLTEYILKVLCAED</sequence>
<dbReference type="PANTHER" id="PTHR12394:SF12">
    <property type="entry name" value="LD08195P"/>
    <property type="match status" value="1"/>
</dbReference>
<dbReference type="PANTHER" id="PTHR12394">
    <property type="entry name" value="ZYGIN"/>
    <property type="match status" value="1"/>
</dbReference>
<dbReference type="Proteomes" id="UP000275408">
    <property type="component" value="Unassembled WGS sequence"/>
</dbReference>
<feature type="region of interest" description="Disordered" evidence="4">
    <location>
        <begin position="243"/>
        <end position="287"/>
    </location>
</feature>
<dbReference type="EMBL" id="RCHS01002189">
    <property type="protein sequence ID" value="RMX49040.1"/>
    <property type="molecule type" value="Genomic_DNA"/>
</dbReference>
<evidence type="ECO:0000313" key="5">
    <source>
        <dbReference type="EMBL" id="RMX49040.1"/>
    </source>
</evidence>
<dbReference type="OrthoDB" id="7959977at2759"/>
<evidence type="ECO:0000256" key="1">
    <source>
        <dbReference type="ARBA" id="ARBA00006788"/>
    </source>
</evidence>
<evidence type="ECO:0000256" key="2">
    <source>
        <dbReference type="ARBA" id="ARBA00022553"/>
    </source>
</evidence>
<gene>
    <name evidence="5" type="ORF">pdam_00018103</name>
</gene>
<dbReference type="GO" id="GO:0030424">
    <property type="term" value="C:axon"/>
    <property type="evidence" value="ECO:0007669"/>
    <property type="project" value="TreeGrafter"/>
</dbReference>
<proteinExistence type="inferred from homology"/>
<reference evidence="5 6" key="1">
    <citation type="journal article" date="2018" name="Sci. Rep.">
        <title>Comparative analysis of the Pocillopora damicornis genome highlights role of immune system in coral evolution.</title>
        <authorList>
            <person name="Cunning R."/>
            <person name="Bay R.A."/>
            <person name="Gillette P."/>
            <person name="Baker A.C."/>
            <person name="Traylor-Knowles N."/>
        </authorList>
    </citation>
    <scope>NUCLEOTIDE SEQUENCE [LARGE SCALE GENOMIC DNA]</scope>
    <source>
        <strain evidence="5">RSMAS</strain>
        <tissue evidence="5">Whole animal</tissue>
    </source>
</reference>
<feature type="compositionally biased region" description="Polar residues" evidence="4">
    <location>
        <begin position="263"/>
        <end position="284"/>
    </location>
</feature>
<feature type="region of interest" description="Disordered" evidence="4">
    <location>
        <begin position="133"/>
        <end position="155"/>
    </location>
</feature>
<dbReference type="AlphaFoldDB" id="A0A3M6U5V7"/>
<evidence type="ECO:0008006" key="7">
    <source>
        <dbReference type="Google" id="ProtNLM"/>
    </source>
</evidence>
<accession>A0A3M6U5V7</accession>
<protein>
    <recommendedName>
        <fullName evidence="7">Fasciculation and elongation protein zeta-2</fullName>
    </recommendedName>
</protein>
<dbReference type="InterPro" id="IPR011680">
    <property type="entry name" value="FEZ"/>
</dbReference>
<evidence type="ECO:0000256" key="3">
    <source>
        <dbReference type="ARBA" id="ARBA00023054"/>
    </source>
</evidence>
<organism evidence="5 6">
    <name type="scientific">Pocillopora damicornis</name>
    <name type="common">Cauliflower coral</name>
    <name type="synonym">Millepora damicornis</name>
    <dbReference type="NCBI Taxonomy" id="46731"/>
    <lineage>
        <taxon>Eukaryota</taxon>
        <taxon>Metazoa</taxon>
        <taxon>Cnidaria</taxon>
        <taxon>Anthozoa</taxon>
        <taxon>Hexacorallia</taxon>
        <taxon>Scleractinia</taxon>
        <taxon>Astrocoeniina</taxon>
        <taxon>Pocilloporidae</taxon>
        <taxon>Pocillopora</taxon>
    </lineage>
</organism>
<evidence type="ECO:0000256" key="4">
    <source>
        <dbReference type="SAM" id="MobiDB-lite"/>
    </source>
</evidence>
<comment type="similarity">
    <text evidence="1">Belongs to the zygin family.</text>
</comment>
<evidence type="ECO:0000313" key="6">
    <source>
        <dbReference type="Proteomes" id="UP000275408"/>
    </source>
</evidence>
<dbReference type="Pfam" id="PF07763">
    <property type="entry name" value="FEZ"/>
    <property type="match status" value="1"/>
</dbReference>
<dbReference type="STRING" id="46731.A0A3M6U5V7"/>